<gene>
    <name evidence="1" type="ORF">AM1BK_45450</name>
</gene>
<keyword evidence="2" id="KW-1185">Reference proteome</keyword>
<dbReference type="Proteomes" id="UP000637074">
    <property type="component" value="Unassembled WGS sequence"/>
</dbReference>
<protein>
    <recommendedName>
        <fullName evidence="3">Arsenical pump membrane protein</fullName>
    </recommendedName>
</protein>
<comment type="caution">
    <text evidence="1">The sequence shown here is derived from an EMBL/GenBank/DDBJ whole genome shotgun (WGS) entry which is preliminary data.</text>
</comment>
<evidence type="ECO:0000313" key="2">
    <source>
        <dbReference type="Proteomes" id="UP000637074"/>
    </source>
</evidence>
<accession>A0ABQ3NA69</accession>
<dbReference type="EMBL" id="BNDS01000031">
    <property type="protein sequence ID" value="GHI01003.1"/>
    <property type="molecule type" value="Genomic_DNA"/>
</dbReference>
<dbReference type="RefSeq" id="WP_275671496.1">
    <property type="nucleotide sequence ID" value="NZ_BNDS01000031.1"/>
</dbReference>
<evidence type="ECO:0000313" key="1">
    <source>
        <dbReference type="EMBL" id="GHI01003.1"/>
    </source>
</evidence>
<reference evidence="1 2" key="1">
    <citation type="journal article" date="2022" name="Int. J. Syst. Evol. Microbiol.">
        <title>Neobacillus kokaensis sp. nov., isolated from soil.</title>
        <authorList>
            <person name="Yuki K."/>
            <person name="Matsubara H."/>
            <person name="Yamaguchi S."/>
        </authorList>
    </citation>
    <scope>NUCLEOTIDE SEQUENCE [LARGE SCALE GENOMIC DNA]</scope>
    <source>
        <strain evidence="1 2">LOB 377</strain>
    </source>
</reference>
<evidence type="ECO:0008006" key="3">
    <source>
        <dbReference type="Google" id="ProtNLM"/>
    </source>
</evidence>
<name>A0ABQ3NA69_9BACI</name>
<organism evidence="1 2">
    <name type="scientific">Neobacillus kokaensis</name>
    <dbReference type="NCBI Taxonomy" id="2759023"/>
    <lineage>
        <taxon>Bacteria</taxon>
        <taxon>Bacillati</taxon>
        <taxon>Bacillota</taxon>
        <taxon>Bacilli</taxon>
        <taxon>Bacillales</taxon>
        <taxon>Bacillaceae</taxon>
        <taxon>Neobacillus</taxon>
    </lineage>
</organism>
<sequence length="42" mass="4264">MPFNLATFLVVVVLLVALLLASLLGVNQAPILAAICATLGCP</sequence>
<proteinExistence type="predicted"/>